<proteinExistence type="predicted"/>
<keyword evidence="1" id="KW-0472">Membrane</keyword>
<evidence type="ECO:0000313" key="3">
    <source>
        <dbReference type="Proteomes" id="UP000230842"/>
    </source>
</evidence>
<sequence length="133" mass="13359">MTSDASVSSQGTGSSELRMWLQIDAVVTGVNALAYLVAAPLVVDLLGSTEGIVRGIGAFLLLFTLVVVAAAARAGRTPGLAWAVVAGNAIWTVVSLAVVVMGSLELTTAGSAWAVAQAVVVGGLAALQLRALR</sequence>
<evidence type="ECO:0000313" key="2">
    <source>
        <dbReference type="EMBL" id="PJJ56107.1"/>
    </source>
</evidence>
<feature type="transmembrane region" description="Helical" evidence="1">
    <location>
        <begin position="25"/>
        <end position="46"/>
    </location>
</feature>
<comment type="caution">
    <text evidence="2">The sequence shown here is derived from an EMBL/GenBank/DDBJ whole genome shotgun (WGS) entry which is preliminary data.</text>
</comment>
<keyword evidence="1" id="KW-1133">Transmembrane helix</keyword>
<gene>
    <name evidence="2" type="ORF">CLV56_0311</name>
</gene>
<feature type="transmembrane region" description="Helical" evidence="1">
    <location>
        <begin position="79"/>
        <end position="104"/>
    </location>
</feature>
<reference evidence="2 3" key="1">
    <citation type="submission" date="2017-11" db="EMBL/GenBank/DDBJ databases">
        <title>Genomic Encyclopedia of Archaeal and Bacterial Type Strains, Phase II (KMG-II): From Individual Species to Whole Genera.</title>
        <authorList>
            <person name="Goeker M."/>
        </authorList>
    </citation>
    <scope>NUCLEOTIDE SEQUENCE [LARGE SCALE GENOMIC DNA]</scope>
    <source>
        <strain evidence="2 3">DSM 27763</strain>
    </source>
</reference>
<keyword evidence="1" id="KW-0812">Transmembrane</keyword>
<dbReference type="AlphaFoldDB" id="A0A0B2B381"/>
<dbReference type="RefSeq" id="WP_039368746.1">
    <property type="nucleotide sequence ID" value="NZ_PGEZ01000001.1"/>
</dbReference>
<accession>A0A0B2B381</accession>
<keyword evidence="3" id="KW-1185">Reference proteome</keyword>
<evidence type="ECO:0008006" key="4">
    <source>
        <dbReference type="Google" id="ProtNLM"/>
    </source>
</evidence>
<feature type="transmembrane region" description="Helical" evidence="1">
    <location>
        <begin position="52"/>
        <end position="72"/>
    </location>
</feature>
<evidence type="ECO:0000256" key="1">
    <source>
        <dbReference type="SAM" id="Phobius"/>
    </source>
</evidence>
<dbReference type="OrthoDB" id="4566092at2"/>
<feature type="transmembrane region" description="Helical" evidence="1">
    <location>
        <begin position="110"/>
        <end position="129"/>
    </location>
</feature>
<dbReference type="Proteomes" id="UP000230842">
    <property type="component" value="Unassembled WGS sequence"/>
</dbReference>
<organism evidence="2 3">
    <name type="scientific">Mumia flava</name>
    <dbReference type="NCBI Taxonomy" id="1348852"/>
    <lineage>
        <taxon>Bacteria</taxon>
        <taxon>Bacillati</taxon>
        <taxon>Actinomycetota</taxon>
        <taxon>Actinomycetes</taxon>
        <taxon>Propionibacteriales</taxon>
        <taxon>Nocardioidaceae</taxon>
        <taxon>Mumia</taxon>
    </lineage>
</organism>
<name>A0A0B2B381_9ACTN</name>
<dbReference type="EMBL" id="PGEZ01000001">
    <property type="protein sequence ID" value="PJJ56107.1"/>
    <property type="molecule type" value="Genomic_DNA"/>
</dbReference>
<protein>
    <recommendedName>
        <fullName evidence="4">Integral membrane protein</fullName>
    </recommendedName>
</protein>